<reference evidence="3 4" key="1">
    <citation type="submission" date="2024-08" db="EMBL/GenBank/DDBJ databases">
        <title>The draft genome of Apodemus speciosus.</title>
        <authorList>
            <person name="Nabeshima K."/>
            <person name="Suzuki S."/>
            <person name="Onuma M."/>
        </authorList>
    </citation>
    <scope>NUCLEOTIDE SEQUENCE [LARGE SCALE GENOMIC DNA]</scope>
    <source>
        <strain evidence="3">IB14-021</strain>
    </source>
</reference>
<accession>A0ABQ0FSM8</accession>
<evidence type="ECO:0000256" key="2">
    <source>
        <dbReference type="SAM" id="MobiDB-lite"/>
    </source>
</evidence>
<proteinExistence type="predicted"/>
<dbReference type="PRINTS" id="PR02062">
    <property type="entry name" value="CENTROSOME78"/>
</dbReference>
<dbReference type="PANTHER" id="PTHR24110">
    <property type="entry name" value="CENTROSOMAL PROTEIN OF 78 KDA"/>
    <property type="match status" value="1"/>
</dbReference>
<dbReference type="PANTHER" id="PTHR24110:SF3">
    <property type="entry name" value="CENTROSOMAL PROTEIN OF 78 KDA"/>
    <property type="match status" value="1"/>
</dbReference>
<feature type="region of interest" description="Disordered" evidence="2">
    <location>
        <begin position="569"/>
        <end position="590"/>
    </location>
</feature>
<keyword evidence="4" id="KW-1185">Reference proteome</keyword>
<keyword evidence="1" id="KW-0175">Coiled coil</keyword>
<dbReference type="InterPro" id="IPR026212">
    <property type="entry name" value="Cep78"/>
</dbReference>
<feature type="coiled-coil region" evidence="1">
    <location>
        <begin position="448"/>
        <end position="496"/>
    </location>
</feature>
<comment type="caution">
    <text evidence="3">The sequence shown here is derived from an EMBL/GenBank/DDBJ whole genome shotgun (WGS) entry which is preliminary data.</text>
</comment>
<evidence type="ECO:0000313" key="4">
    <source>
        <dbReference type="Proteomes" id="UP001623349"/>
    </source>
</evidence>
<dbReference type="SMART" id="SM00368">
    <property type="entry name" value="LRR_RI"/>
    <property type="match status" value="2"/>
</dbReference>
<dbReference type="Proteomes" id="UP001623349">
    <property type="component" value="Unassembled WGS sequence"/>
</dbReference>
<evidence type="ECO:0000256" key="1">
    <source>
        <dbReference type="SAM" id="Coils"/>
    </source>
</evidence>
<feature type="region of interest" description="Disordered" evidence="2">
    <location>
        <begin position="417"/>
        <end position="445"/>
    </location>
</feature>
<sequence>MIDSVKLRRDCAADFFSHYEYLCALQDSVPLPAVRACLRDGVLDFNADRLRAVDWAPLLSTLRVNRDLPLVAIKSSFQPWLGETVLRSGGARGGSPVQRADTHRVCRNRVPVVRSKDMSFQLCKALRGCLSVSGVLRNLELNGLLLRERDLTSLAKGLIICQGIKNSVALKTVNFTGCNLTWQGACHMAKILKYQTMRRHEETWAESLRYRRPDLDCMAGLRRITLNCNTLIGDQGASAFADSLSEDLWLRALDLQQCGLTSEGAKALLEALETNRTLVVLDIRKNQLIDHSLMKAVIQKVLQNGRSANSEYQWVTSPSLKEPSKTTKQKKKTIVLGSSRKGKATIRIGLATKKPLGNGRKHGLSKDCYAPDPRPPGVSGFLPWRTAERAKRIRGSPLIKTCDLSNHLKQSDFPVTVTVESPSSSETDETEDSSESVHEVPQKTSIRQETLQEKLEECLKQLKEERVVRLKADKRVTELEHENAQLRNINVSLSEALHAQSLTSMILDDEGVLGSIENSFQKFHAFLDLLKDAGLGQLATMAGIDQSDFHLLGRPQMNSTANTPVEGQKALEDENLNPKQTALGQMQDIR</sequence>
<protein>
    <submittedName>
        <fullName evidence="3">Centrosomal protein of 78 kDa</fullName>
    </submittedName>
</protein>
<gene>
    <name evidence="3" type="ORF">APTSU1_001748800</name>
</gene>
<dbReference type="InterPro" id="IPR001611">
    <property type="entry name" value="Leu-rich_rpt"/>
</dbReference>
<name>A0ABQ0FSM8_APOSI</name>
<dbReference type="Pfam" id="PF13516">
    <property type="entry name" value="LRR_6"/>
    <property type="match status" value="2"/>
</dbReference>
<organism evidence="3 4">
    <name type="scientific">Apodemus speciosus</name>
    <name type="common">Large Japanese field mouse</name>
    <dbReference type="NCBI Taxonomy" id="105296"/>
    <lineage>
        <taxon>Eukaryota</taxon>
        <taxon>Metazoa</taxon>
        <taxon>Chordata</taxon>
        <taxon>Craniata</taxon>
        <taxon>Vertebrata</taxon>
        <taxon>Euteleostomi</taxon>
        <taxon>Mammalia</taxon>
        <taxon>Eutheria</taxon>
        <taxon>Euarchontoglires</taxon>
        <taxon>Glires</taxon>
        <taxon>Rodentia</taxon>
        <taxon>Myomorpha</taxon>
        <taxon>Muroidea</taxon>
        <taxon>Muridae</taxon>
        <taxon>Murinae</taxon>
        <taxon>Apodemus</taxon>
    </lineage>
</organism>
<evidence type="ECO:0000313" key="3">
    <source>
        <dbReference type="EMBL" id="GAB1302250.1"/>
    </source>
</evidence>
<dbReference type="SUPFAM" id="SSF52047">
    <property type="entry name" value="RNI-like"/>
    <property type="match status" value="1"/>
</dbReference>
<dbReference type="Gene3D" id="3.80.10.10">
    <property type="entry name" value="Ribonuclease Inhibitor"/>
    <property type="match status" value="2"/>
</dbReference>
<dbReference type="InterPro" id="IPR032675">
    <property type="entry name" value="LRR_dom_sf"/>
</dbReference>
<dbReference type="EMBL" id="BAAFST010000019">
    <property type="protein sequence ID" value="GAB1302250.1"/>
    <property type="molecule type" value="Genomic_DNA"/>
</dbReference>